<evidence type="ECO:0000256" key="3">
    <source>
        <dbReference type="ARBA" id="ARBA00023163"/>
    </source>
</evidence>
<name>A0A9D2Q442_9FIRM</name>
<reference evidence="5" key="1">
    <citation type="journal article" date="2021" name="PeerJ">
        <title>Extensive microbial diversity within the chicken gut microbiome revealed by metagenomics and culture.</title>
        <authorList>
            <person name="Gilroy R."/>
            <person name="Ravi A."/>
            <person name="Getino M."/>
            <person name="Pursley I."/>
            <person name="Horton D.L."/>
            <person name="Alikhan N.F."/>
            <person name="Baker D."/>
            <person name="Gharbi K."/>
            <person name="Hall N."/>
            <person name="Watson M."/>
            <person name="Adriaenssens E.M."/>
            <person name="Foster-Nyarko E."/>
            <person name="Jarju S."/>
            <person name="Secka A."/>
            <person name="Antonio M."/>
            <person name="Oren A."/>
            <person name="Chaudhuri R.R."/>
            <person name="La Ragione R."/>
            <person name="Hildebrand F."/>
            <person name="Pallen M.J."/>
        </authorList>
    </citation>
    <scope>NUCLEOTIDE SEQUENCE</scope>
    <source>
        <strain evidence="5">5933</strain>
    </source>
</reference>
<keyword evidence="1" id="KW-0805">Transcription regulation</keyword>
<keyword evidence="2" id="KW-0238">DNA-binding</keyword>
<dbReference type="GO" id="GO:0003700">
    <property type="term" value="F:DNA-binding transcription factor activity"/>
    <property type="evidence" value="ECO:0007669"/>
    <property type="project" value="InterPro"/>
</dbReference>
<dbReference type="Pfam" id="PF07729">
    <property type="entry name" value="FCD"/>
    <property type="match status" value="1"/>
</dbReference>
<evidence type="ECO:0000256" key="1">
    <source>
        <dbReference type="ARBA" id="ARBA00023015"/>
    </source>
</evidence>
<proteinExistence type="predicted"/>
<dbReference type="InterPro" id="IPR000524">
    <property type="entry name" value="Tscrpt_reg_HTH_GntR"/>
</dbReference>
<dbReference type="InterPro" id="IPR008920">
    <property type="entry name" value="TF_FadR/GntR_C"/>
</dbReference>
<dbReference type="SUPFAM" id="SSF46785">
    <property type="entry name" value="Winged helix' DNA-binding domain"/>
    <property type="match status" value="1"/>
</dbReference>
<accession>A0A9D2Q442</accession>
<reference evidence="5" key="2">
    <citation type="submission" date="2021-04" db="EMBL/GenBank/DDBJ databases">
        <authorList>
            <person name="Gilroy R."/>
        </authorList>
    </citation>
    <scope>NUCLEOTIDE SEQUENCE</scope>
    <source>
        <strain evidence="5">5933</strain>
    </source>
</reference>
<evidence type="ECO:0000256" key="2">
    <source>
        <dbReference type="ARBA" id="ARBA00023125"/>
    </source>
</evidence>
<dbReference type="PANTHER" id="PTHR43537:SF5">
    <property type="entry name" value="UXU OPERON TRANSCRIPTIONAL REGULATOR"/>
    <property type="match status" value="1"/>
</dbReference>
<sequence>MSAPLSNREIYKILESEIVALKIVPGEVLTENSLCERFKVSRTPIRSVLQRLQENKFVQIVPHKSTTVTPINLEVASQLIYERVAIESMVFRDFMRMAAPTDVEKVRYSLHQMEALAEKAQDVEHFEIYEFLSCDHAMHELWFLRTGKDVLWQRITRPHPDYSRLMRLDVVGAKNVAEVLADHQEMMRMIDTRSEAGIEELMVRHLYGNVRRLGGKLFSDEYKKYFQPLNER</sequence>
<dbReference type="Gene3D" id="1.10.10.10">
    <property type="entry name" value="Winged helix-like DNA-binding domain superfamily/Winged helix DNA-binding domain"/>
    <property type="match status" value="1"/>
</dbReference>
<dbReference type="PANTHER" id="PTHR43537">
    <property type="entry name" value="TRANSCRIPTIONAL REGULATOR, GNTR FAMILY"/>
    <property type="match status" value="1"/>
</dbReference>
<dbReference type="InterPro" id="IPR036388">
    <property type="entry name" value="WH-like_DNA-bd_sf"/>
</dbReference>
<protein>
    <submittedName>
        <fullName evidence="5">GntR family transcriptional regulator</fullName>
    </submittedName>
</protein>
<evidence type="ECO:0000259" key="4">
    <source>
        <dbReference type="PROSITE" id="PS50949"/>
    </source>
</evidence>
<dbReference type="EMBL" id="DWWA01000033">
    <property type="protein sequence ID" value="HJC72502.1"/>
    <property type="molecule type" value="Genomic_DNA"/>
</dbReference>
<dbReference type="Pfam" id="PF00392">
    <property type="entry name" value="GntR"/>
    <property type="match status" value="1"/>
</dbReference>
<dbReference type="SUPFAM" id="SSF48008">
    <property type="entry name" value="GntR ligand-binding domain-like"/>
    <property type="match status" value="1"/>
</dbReference>
<dbReference type="Proteomes" id="UP000823918">
    <property type="component" value="Unassembled WGS sequence"/>
</dbReference>
<dbReference type="GO" id="GO:0003677">
    <property type="term" value="F:DNA binding"/>
    <property type="evidence" value="ECO:0007669"/>
    <property type="project" value="UniProtKB-KW"/>
</dbReference>
<feature type="domain" description="HTH gntR-type" evidence="4">
    <location>
        <begin position="4"/>
        <end position="71"/>
    </location>
</feature>
<evidence type="ECO:0000313" key="6">
    <source>
        <dbReference type="Proteomes" id="UP000823918"/>
    </source>
</evidence>
<keyword evidence="3" id="KW-0804">Transcription</keyword>
<gene>
    <name evidence="5" type="ORF">H9698_06880</name>
</gene>
<dbReference type="AlphaFoldDB" id="A0A9D2Q442"/>
<dbReference type="PROSITE" id="PS50949">
    <property type="entry name" value="HTH_GNTR"/>
    <property type="match status" value="1"/>
</dbReference>
<comment type="caution">
    <text evidence="5">The sequence shown here is derived from an EMBL/GenBank/DDBJ whole genome shotgun (WGS) entry which is preliminary data.</text>
</comment>
<dbReference type="SMART" id="SM00345">
    <property type="entry name" value="HTH_GNTR"/>
    <property type="match status" value="1"/>
</dbReference>
<dbReference type="InterPro" id="IPR036390">
    <property type="entry name" value="WH_DNA-bd_sf"/>
</dbReference>
<evidence type="ECO:0000313" key="5">
    <source>
        <dbReference type="EMBL" id="HJC72502.1"/>
    </source>
</evidence>
<dbReference type="Gene3D" id="1.20.120.530">
    <property type="entry name" value="GntR ligand-binding domain-like"/>
    <property type="match status" value="1"/>
</dbReference>
<organism evidence="5 6">
    <name type="scientific">Candidatus Ruthenibacterium merdavium</name>
    <dbReference type="NCBI Taxonomy" id="2838752"/>
    <lineage>
        <taxon>Bacteria</taxon>
        <taxon>Bacillati</taxon>
        <taxon>Bacillota</taxon>
        <taxon>Clostridia</taxon>
        <taxon>Eubacteriales</taxon>
        <taxon>Oscillospiraceae</taxon>
        <taxon>Ruthenibacterium</taxon>
    </lineage>
</organism>
<dbReference type="InterPro" id="IPR011711">
    <property type="entry name" value="GntR_C"/>
</dbReference>